<dbReference type="Pfam" id="PF13508">
    <property type="entry name" value="Acetyltransf_7"/>
    <property type="match status" value="1"/>
</dbReference>
<dbReference type="Proteomes" id="UP000469185">
    <property type="component" value="Unassembled WGS sequence"/>
</dbReference>
<keyword evidence="2" id="KW-0808">Transferase</keyword>
<dbReference type="RefSeq" id="WP_163817214.1">
    <property type="nucleotide sequence ID" value="NZ_JAAGOB010000003.1"/>
</dbReference>
<dbReference type="InterPro" id="IPR016181">
    <property type="entry name" value="Acyl_CoA_acyltransferase"/>
</dbReference>
<dbReference type="PANTHER" id="PTHR43233:SF1">
    <property type="entry name" value="FAMILY N-ACETYLTRANSFERASE, PUTATIVE (AFU_ORTHOLOGUE AFUA_6G03350)-RELATED"/>
    <property type="match status" value="1"/>
</dbReference>
<dbReference type="CDD" id="cd04301">
    <property type="entry name" value="NAT_SF"/>
    <property type="match status" value="1"/>
</dbReference>
<dbReference type="EMBL" id="JAAGOB010000003">
    <property type="protein sequence ID" value="NED94912.1"/>
    <property type="molecule type" value="Genomic_DNA"/>
</dbReference>
<reference evidence="2 3" key="1">
    <citation type="submission" date="2020-02" db="EMBL/GenBank/DDBJ databases">
        <authorList>
            <person name="Li X.-J."/>
            <person name="Feng X.-M."/>
        </authorList>
    </citation>
    <scope>NUCLEOTIDE SEQUENCE [LARGE SCALE GENOMIC DNA]</scope>
    <source>
        <strain evidence="2 3">CGMCC 4.7225</strain>
    </source>
</reference>
<dbReference type="InterPro" id="IPR000182">
    <property type="entry name" value="GNAT_dom"/>
</dbReference>
<dbReference type="PROSITE" id="PS51186">
    <property type="entry name" value="GNAT"/>
    <property type="match status" value="1"/>
</dbReference>
<feature type="domain" description="N-acetyltransferase" evidence="1">
    <location>
        <begin position="1"/>
        <end position="139"/>
    </location>
</feature>
<comment type="caution">
    <text evidence="2">The sequence shown here is derived from an EMBL/GenBank/DDBJ whole genome shotgun (WGS) entry which is preliminary data.</text>
</comment>
<proteinExistence type="predicted"/>
<dbReference type="SUPFAM" id="SSF55729">
    <property type="entry name" value="Acyl-CoA N-acyltransferases (Nat)"/>
    <property type="match status" value="1"/>
</dbReference>
<evidence type="ECO:0000313" key="2">
    <source>
        <dbReference type="EMBL" id="NED94912.1"/>
    </source>
</evidence>
<dbReference type="PANTHER" id="PTHR43233">
    <property type="entry name" value="FAMILY N-ACETYLTRANSFERASE, PUTATIVE (AFU_ORTHOLOGUE AFUA_6G03350)-RELATED"/>
    <property type="match status" value="1"/>
</dbReference>
<name>A0A6N9YIX7_9ACTN</name>
<evidence type="ECO:0000259" key="1">
    <source>
        <dbReference type="PROSITE" id="PS51186"/>
    </source>
</evidence>
<sequence length="139" mass="15793">MNVRPERDFNVDELLDLYASVGWTSYTGSPDVLTKAIANSSFVVAARDQGGTLIGLARGLSDDASVFYLQDIIVRPEHQRHGIGRQLLTACLERYRHVRQKVLLTDDDESQRLFYESFGYVRTVDFEDAPLNAYVRFDS</sequence>
<organism evidence="2 3">
    <name type="scientific">Phytoactinopolyspora alkaliphila</name>
    <dbReference type="NCBI Taxonomy" id="1783498"/>
    <lineage>
        <taxon>Bacteria</taxon>
        <taxon>Bacillati</taxon>
        <taxon>Actinomycetota</taxon>
        <taxon>Actinomycetes</taxon>
        <taxon>Jiangellales</taxon>
        <taxon>Jiangellaceae</taxon>
        <taxon>Phytoactinopolyspora</taxon>
    </lineage>
</organism>
<dbReference type="AlphaFoldDB" id="A0A6N9YIX7"/>
<evidence type="ECO:0000313" key="3">
    <source>
        <dbReference type="Proteomes" id="UP000469185"/>
    </source>
</evidence>
<keyword evidence="3" id="KW-1185">Reference proteome</keyword>
<protein>
    <submittedName>
        <fullName evidence="2">GNAT family N-acetyltransferase</fullName>
    </submittedName>
</protein>
<accession>A0A6N9YIX7</accession>
<gene>
    <name evidence="2" type="ORF">G1H11_06260</name>
</gene>
<dbReference type="InterPro" id="IPR053144">
    <property type="entry name" value="Acetyltransferase_Butenolide"/>
</dbReference>
<dbReference type="Gene3D" id="3.40.630.30">
    <property type="match status" value="1"/>
</dbReference>
<dbReference type="GO" id="GO:0016747">
    <property type="term" value="F:acyltransferase activity, transferring groups other than amino-acyl groups"/>
    <property type="evidence" value="ECO:0007669"/>
    <property type="project" value="InterPro"/>
</dbReference>